<proteinExistence type="predicted"/>
<keyword evidence="2" id="KW-1185">Reference proteome</keyword>
<evidence type="ECO:0000313" key="2">
    <source>
        <dbReference type="Proteomes" id="UP000886595"/>
    </source>
</evidence>
<sequence>MTTASTLTETFSVRVQFTPLPLLSNAPVSIRFNDGTLFVEIKDSVKQIPIELFGFRNHDQLLSLANTNKQISGNLF</sequence>
<accession>A0A8X7W0Y4</accession>
<dbReference type="EMBL" id="JAAMPC010000003">
    <property type="protein sequence ID" value="KAG2321858.1"/>
    <property type="molecule type" value="Genomic_DNA"/>
</dbReference>
<reference evidence="1 2" key="1">
    <citation type="submission" date="2020-02" db="EMBL/GenBank/DDBJ databases">
        <authorList>
            <person name="Ma Q."/>
            <person name="Huang Y."/>
            <person name="Song X."/>
            <person name="Pei D."/>
        </authorList>
    </citation>
    <scope>NUCLEOTIDE SEQUENCE [LARGE SCALE GENOMIC DNA]</scope>
    <source>
        <strain evidence="1">Sxm20200214</strain>
        <tissue evidence="1">Leaf</tissue>
    </source>
</reference>
<dbReference type="OrthoDB" id="10507503at2759"/>
<comment type="caution">
    <text evidence="1">The sequence shown here is derived from an EMBL/GenBank/DDBJ whole genome shotgun (WGS) entry which is preliminary data.</text>
</comment>
<protein>
    <submittedName>
        <fullName evidence="1">Uncharacterized protein</fullName>
    </submittedName>
</protein>
<gene>
    <name evidence="1" type="ORF">Bca52824_015071</name>
</gene>
<name>A0A8X7W0Y4_BRACI</name>
<dbReference type="Proteomes" id="UP000886595">
    <property type="component" value="Unassembled WGS sequence"/>
</dbReference>
<dbReference type="AlphaFoldDB" id="A0A8X7W0Y4"/>
<organism evidence="1 2">
    <name type="scientific">Brassica carinata</name>
    <name type="common">Ethiopian mustard</name>
    <name type="synonym">Abyssinian cabbage</name>
    <dbReference type="NCBI Taxonomy" id="52824"/>
    <lineage>
        <taxon>Eukaryota</taxon>
        <taxon>Viridiplantae</taxon>
        <taxon>Streptophyta</taxon>
        <taxon>Embryophyta</taxon>
        <taxon>Tracheophyta</taxon>
        <taxon>Spermatophyta</taxon>
        <taxon>Magnoliopsida</taxon>
        <taxon>eudicotyledons</taxon>
        <taxon>Gunneridae</taxon>
        <taxon>Pentapetalae</taxon>
        <taxon>rosids</taxon>
        <taxon>malvids</taxon>
        <taxon>Brassicales</taxon>
        <taxon>Brassicaceae</taxon>
        <taxon>Brassiceae</taxon>
        <taxon>Brassica</taxon>
    </lineage>
</organism>
<evidence type="ECO:0000313" key="1">
    <source>
        <dbReference type="EMBL" id="KAG2321858.1"/>
    </source>
</evidence>